<name>A0ABV9MZQ6_9ENTE</name>
<dbReference type="EMBL" id="JBHSGS010000054">
    <property type="protein sequence ID" value="MFC4720043.1"/>
    <property type="molecule type" value="Genomic_DNA"/>
</dbReference>
<protein>
    <submittedName>
        <fullName evidence="3">Replication initiation factor domain-containing protein</fullName>
    </submittedName>
</protein>
<reference evidence="4" key="1">
    <citation type="journal article" date="2019" name="Int. J. Syst. Evol. Microbiol.">
        <title>The Global Catalogue of Microorganisms (GCM) 10K type strain sequencing project: providing services to taxonomists for standard genome sequencing and annotation.</title>
        <authorList>
            <consortium name="The Broad Institute Genomics Platform"/>
            <consortium name="The Broad Institute Genome Sequencing Center for Infectious Disease"/>
            <person name="Wu L."/>
            <person name="Ma J."/>
        </authorList>
    </citation>
    <scope>NUCLEOTIDE SEQUENCE [LARGE SCALE GENOMIC DNA]</scope>
    <source>
        <strain evidence="4">CGMCC 1.19032</strain>
    </source>
</reference>
<proteinExistence type="predicted"/>
<dbReference type="Proteomes" id="UP001595969">
    <property type="component" value="Unassembled WGS sequence"/>
</dbReference>
<evidence type="ECO:0000313" key="3">
    <source>
        <dbReference type="EMBL" id="MFC4720043.1"/>
    </source>
</evidence>
<dbReference type="InterPro" id="IPR003491">
    <property type="entry name" value="REP-like_C"/>
</dbReference>
<dbReference type="Pfam" id="PF18106">
    <property type="entry name" value="Rol_Rep_N"/>
    <property type="match status" value="1"/>
</dbReference>
<evidence type="ECO:0000259" key="1">
    <source>
        <dbReference type="Pfam" id="PF02486"/>
    </source>
</evidence>
<dbReference type="Pfam" id="PF02486">
    <property type="entry name" value="Rep_trans"/>
    <property type="match status" value="1"/>
</dbReference>
<gene>
    <name evidence="3" type="ORF">ACFO5I_09925</name>
</gene>
<feature type="domain" description="Replication initiation protein-like C-terminal" evidence="1">
    <location>
        <begin position="123"/>
        <end position="311"/>
    </location>
</feature>
<sequence length="374" mass="42871">MIDEKQKNPPSTNRGGITPSLKPLTSCVDWFSCTFFNVKNWEEIAAAFFLDSKDFDCSDGGINGYSKKAVNGHIQIFYEGHSATMGMFINLSGQGCRQLEENLEKLGLTWVDFFGYIVGYQINITRLDIAIDDFKGYFKIKQIEKCVKNGLVTSRFRTARNFEEIALEDGSTKGQTIYFGKGDVMIRFYDKYQERLANNKIFNDDVTFWQRTELQLRGKRAMAAIDVIIHDYNDLGDFVKGVLNKYLAFKVKGKDSHKDRWKNARWWDSFLGGVGKISLSMQAPDKSVMRSKHWIDTQVLGSFAMLYEALGNDSLLFDYAVARGQAQMSDKQKQMASDFKMDINKRIAIKDKMKQDIKELKKTNIDWIESLTSV</sequence>
<accession>A0ABV9MZQ6</accession>
<feature type="domain" description="Rolling Circle replication initiation protein N-terminal" evidence="2">
    <location>
        <begin position="26"/>
        <end position="115"/>
    </location>
</feature>
<comment type="caution">
    <text evidence="3">The sequence shown here is derived from an EMBL/GenBank/DDBJ whole genome shotgun (WGS) entry which is preliminary data.</text>
</comment>
<keyword evidence="4" id="KW-1185">Reference proteome</keyword>
<dbReference type="GO" id="GO:0003743">
    <property type="term" value="F:translation initiation factor activity"/>
    <property type="evidence" value="ECO:0007669"/>
    <property type="project" value="UniProtKB-KW"/>
</dbReference>
<keyword evidence="3" id="KW-0396">Initiation factor</keyword>
<evidence type="ECO:0000259" key="2">
    <source>
        <dbReference type="Pfam" id="PF18106"/>
    </source>
</evidence>
<organism evidence="3 4">
    <name type="scientific">Enterococcus lemanii</name>
    <dbReference type="NCBI Taxonomy" id="1159752"/>
    <lineage>
        <taxon>Bacteria</taxon>
        <taxon>Bacillati</taxon>
        <taxon>Bacillota</taxon>
        <taxon>Bacilli</taxon>
        <taxon>Lactobacillales</taxon>
        <taxon>Enterococcaceae</taxon>
        <taxon>Enterococcus</taxon>
    </lineage>
</organism>
<keyword evidence="3" id="KW-0648">Protein biosynthesis</keyword>
<evidence type="ECO:0000313" key="4">
    <source>
        <dbReference type="Proteomes" id="UP001595969"/>
    </source>
</evidence>
<dbReference type="RefSeq" id="WP_204654455.1">
    <property type="nucleotide sequence ID" value="NZ_JAFBFD010000028.1"/>
</dbReference>
<dbReference type="InterPro" id="IPR040819">
    <property type="entry name" value="Rol_Rep_N"/>
</dbReference>